<dbReference type="AlphaFoldDB" id="A0A382PZW9"/>
<organism evidence="1">
    <name type="scientific">marine metagenome</name>
    <dbReference type="NCBI Taxonomy" id="408172"/>
    <lineage>
        <taxon>unclassified sequences</taxon>
        <taxon>metagenomes</taxon>
        <taxon>ecological metagenomes</taxon>
    </lineage>
</organism>
<sequence length="57" mass="6042">MLEVRIFYASGALECPLPRSPNTTTAIAINTPIAAPNADAAASAIVDMLKVNNIYYC</sequence>
<proteinExistence type="predicted"/>
<gene>
    <name evidence="1" type="ORF">METZ01_LOCUS331733</name>
</gene>
<accession>A0A382PZW9</accession>
<evidence type="ECO:0000313" key="1">
    <source>
        <dbReference type="EMBL" id="SVC78879.1"/>
    </source>
</evidence>
<reference evidence="1" key="1">
    <citation type="submission" date="2018-05" db="EMBL/GenBank/DDBJ databases">
        <authorList>
            <person name="Lanie J.A."/>
            <person name="Ng W.-L."/>
            <person name="Kazmierczak K.M."/>
            <person name="Andrzejewski T.M."/>
            <person name="Davidsen T.M."/>
            <person name="Wayne K.J."/>
            <person name="Tettelin H."/>
            <person name="Glass J.I."/>
            <person name="Rusch D."/>
            <person name="Podicherti R."/>
            <person name="Tsui H.-C.T."/>
            <person name="Winkler M.E."/>
        </authorList>
    </citation>
    <scope>NUCLEOTIDE SEQUENCE</scope>
</reference>
<name>A0A382PZW9_9ZZZZ</name>
<dbReference type="EMBL" id="UINC01110993">
    <property type="protein sequence ID" value="SVC78879.1"/>
    <property type="molecule type" value="Genomic_DNA"/>
</dbReference>
<protein>
    <submittedName>
        <fullName evidence="1">Uncharacterized protein</fullName>
    </submittedName>
</protein>